<reference evidence="2 3" key="1">
    <citation type="submission" date="2015-02" db="EMBL/GenBank/DDBJ databases">
        <title>Evolution of amylase-binding proteins of oral streptococcal species.</title>
        <authorList>
            <person name="Haase E.M."/>
        </authorList>
    </citation>
    <scope>NUCLEOTIDE SEQUENCE [LARGE SCALE GENOMIC DNA]</scope>
    <source>
        <strain evidence="3">UB10712</strain>
    </source>
</reference>
<dbReference type="InterPro" id="IPR000182">
    <property type="entry name" value="GNAT_dom"/>
</dbReference>
<evidence type="ECO:0000313" key="3">
    <source>
        <dbReference type="Proteomes" id="UP000033375"/>
    </source>
</evidence>
<protein>
    <submittedName>
        <fullName evidence="2">Acetyltransferase (GNAT) family protein</fullName>
    </submittedName>
</protein>
<dbReference type="Pfam" id="PF13673">
    <property type="entry name" value="Acetyltransf_10"/>
    <property type="match status" value="1"/>
</dbReference>
<accession>A0AB34SA58</accession>
<sequence length="100" mass="11229">MFFHTNKDGEIEAYARVFEEGEHLVFGRVVTAQSARGQGLGGKLIREILQLCSEKWAGKEIKIVAQEQVVGLYKKYGFEAVGQPFLFESTSHLTMVYNGD</sequence>
<organism evidence="2 3">
    <name type="scientific">Streptococcus gordonii</name>
    <dbReference type="NCBI Taxonomy" id="1302"/>
    <lineage>
        <taxon>Bacteria</taxon>
        <taxon>Bacillati</taxon>
        <taxon>Bacillota</taxon>
        <taxon>Bacilli</taxon>
        <taxon>Lactobacillales</taxon>
        <taxon>Streptococcaceae</taxon>
        <taxon>Streptococcus</taxon>
    </lineage>
</organism>
<dbReference type="PROSITE" id="PS51186">
    <property type="entry name" value="GNAT"/>
    <property type="match status" value="1"/>
</dbReference>
<evidence type="ECO:0000259" key="1">
    <source>
        <dbReference type="PROSITE" id="PS51186"/>
    </source>
</evidence>
<name>A0AB34SA58_STRGN</name>
<dbReference type="GO" id="GO:0016747">
    <property type="term" value="F:acyltransferase activity, transferring groups other than amino-acyl groups"/>
    <property type="evidence" value="ECO:0007669"/>
    <property type="project" value="InterPro"/>
</dbReference>
<dbReference type="Proteomes" id="UP000033375">
    <property type="component" value="Unassembled WGS sequence"/>
</dbReference>
<dbReference type="AlphaFoldDB" id="A0AB34SA58"/>
<comment type="caution">
    <text evidence="2">The sequence shown here is derived from an EMBL/GenBank/DDBJ whole genome shotgun (WGS) entry which is preliminary data.</text>
</comment>
<dbReference type="Gene3D" id="3.40.630.30">
    <property type="match status" value="1"/>
</dbReference>
<proteinExistence type="predicted"/>
<dbReference type="InterPro" id="IPR016181">
    <property type="entry name" value="Acyl_CoA_acyltransferase"/>
</dbReference>
<evidence type="ECO:0000313" key="2">
    <source>
        <dbReference type="EMBL" id="KJQ64821.1"/>
    </source>
</evidence>
<dbReference type="EMBL" id="JYGN01000003">
    <property type="protein sequence ID" value="KJQ64821.1"/>
    <property type="molecule type" value="Genomic_DNA"/>
</dbReference>
<gene>
    <name evidence="2" type="ORF">TZ88_01056</name>
</gene>
<dbReference type="CDD" id="cd04301">
    <property type="entry name" value="NAT_SF"/>
    <property type="match status" value="1"/>
</dbReference>
<dbReference type="SUPFAM" id="SSF55729">
    <property type="entry name" value="Acyl-CoA N-acyltransferases (Nat)"/>
    <property type="match status" value="1"/>
</dbReference>
<feature type="domain" description="N-acetyltransferase" evidence="1">
    <location>
        <begin position="1"/>
        <end position="100"/>
    </location>
</feature>